<dbReference type="SUPFAM" id="SSF109854">
    <property type="entry name" value="DinB/YfiT-like putative metalloenzymes"/>
    <property type="match status" value="1"/>
</dbReference>
<sequence>MLTRPQTGEYAEHFAPYINEVPEGDLLAFLESQTKQLREEWGGASETQANYRYAEGKWSVKEVLGHMADTERIMSYRMLRIARGDTTPLAGFDEELYARHAGFDRLSLEELLRGFEIVREATLVLARQLDDAAWARTGTAAGGPASARAFAYILAGHAQHHTRILSERYTQAQA</sequence>
<keyword evidence="3" id="KW-1185">Reference proteome</keyword>
<dbReference type="Gene3D" id="1.20.120.450">
    <property type="entry name" value="dinb family like domain"/>
    <property type="match status" value="1"/>
</dbReference>
<protein>
    <submittedName>
        <fullName evidence="2">DinB family protein</fullName>
    </submittedName>
</protein>
<comment type="caution">
    <text evidence="2">The sequence shown here is derived from an EMBL/GenBank/DDBJ whole genome shotgun (WGS) entry which is preliminary data.</text>
</comment>
<dbReference type="InterPro" id="IPR024775">
    <property type="entry name" value="DinB-like"/>
</dbReference>
<dbReference type="EMBL" id="JADCNN020000003">
    <property type="protein sequence ID" value="MBM6994800.1"/>
    <property type="molecule type" value="Genomic_DNA"/>
</dbReference>
<evidence type="ECO:0000259" key="1">
    <source>
        <dbReference type="Pfam" id="PF12867"/>
    </source>
</evidence>
<gene>
    <name evidence="2" type="ORF">IM700_003870</name>
</gene>
<dbReference type="Proteomes" id="UP001516620">
    <property type="component" value="Unassembled WGS sequence"/>
</dbReference>
<evidence type="ECO:0000313" key="2">
    <source>
        <dbReference type="EMBL" id="MBM6994800.1"/>
    </source>
</evidence>
<reference evidence="2 3" key="1">
    <citation type="submission" date="2021-01" db="EMBL/GenBank/DDBJ databases">
        <title>Paenibacillus sp.nov. isolated from the rhizosphere soil of tomato plant.</title>
        <authorList>
            <person name="Thin K.K."/>
            <person name="Zhang X."/>
            <person name="He S."/>
        </authorList>
    </citation>
    <scope>NUCLEOTIDE SEQUENCE [LARGE SCALE GENOMIC DNA]</scope>
    <source>
        <strain evidence="2 3">DXFW5</strain>
    </source>
</reference>
<evidence type="ECO:0000313" key="3">
    <source>
        <dbReference type="Proteomes" id="UP001516620"/>
    </source>
</evidence>
<proteinExistence type="predicted"/>
<dbReference type="RefSeq" id="WP_193416322.1">
    <property type="nucleotide sequence ID" value="NZ_JADCNN020000003.1"/>
</dbReference>
<accession>A0ABS2H4S8</accession>
<feature type="domain" description="DinB-like" evidence="1">
    <location>
        <begin position="31"/>
        <end position="164"/>
    </location>
</feature>
<name>A0ABS2H4S8_9BACL</name>
<dbReference type="Pfam" id="PF12867">
    <property type="entry name" value="DinB_2"/>
    <property type="match status" value="1"/>
</dbReference>
<dbReference type="InterPro" id="IPR034660">
    <property type="entry name" value="DinB/YfiT-like"/>
</dbReference>
<organism evidence="2 3">
    <name type="scientific">Paenibacillus rhizolycopersici</name>
    <dbReference type="NCBI Taxonomy" id="2780073"/>
    <lineage>
        <taxon>Bacteria</taxon>
        <taxon>Bacillati</taxon>
        <taxon>Bacillota</taxon>
        <taxon>Bacilli</taxon>
        <taxon>Bacillales</taxon>
        <taxon>Paenibacillaceae</taxon>
        <taxon>Paenibacillus</taxon>
    </lineage>
</organism>